<dbReference type="Gene3D" id="3.40.50.300">
    <property type="entry name" value="P-loop containing nucleotide triphosphate hydrolases"/>
    <property type="match status" value="1"/>
</dbReference>
<evidence type="ECO:0000256" key="8">
    <source>
        <dbReference type="ARBA" id="ARBA00022840"/>
    </source>
</evidence>
<dbReference type="FunFam" id="3.80.10.10:FF:000041">
    <property type="entry name" value="LRR receptor-like serine/threonine-protein kinase ERECTA"/>
    <property type="match status" value="1"/>
</dbReference>
<comment type="catalytic activity">
    <reaction evidence="10">
        <text>L-threonyl-[protein] + ATP = O-phospho-L-threonyl-[protein] + ADP + H(+)</text>
        <dbReference type="Rhea" id="RHEA:46608"/>
        <dbReference type="Rhea" id="RHEA-COMP:11060"/>
        <dbReference type="Rhea" id="RHEA-COMP:11605"/>
        <dbReference type="ChEBI" id="CHEBI:15378"/>
        <dbReference type="ChEBI" id="CHEBI:30013"/>
        <dbReference type="ChEBI" id="CHEBI:30616"/>
        <dbReference type="ChEBI" id="CHEBI:61977"/>
        <dbReference type="ChEBI" id="CHEBI:456216"/>
        <dbReference type="EC" id="2.7.11.1"/>
    </reaction>
</comment>
<protein>
    <recommendedName>
        <fullName evidence="1">non-specific serine/threonine protein kinase</fullName>
        <ecNumber evidence="1">2.7.11.1</ecNumber>
    </recommendedName>
</protein>
<keyword evidence="9" id="KW-0342">GTP-binding</keyword>
<comment type="catalytic activity">
    <reaction evidence="11">
        <text>L-seryl-[protein] + ATP = O-phospho-L-seryl-[protein] + ADP + H(+)</text>
        <dbReference type="Rhea" id="RHEA:17989"/>
        <dbReference type="Rhea" id="RHEA-COMP:9863"/>
        <dbReference type="Rhea" id="RHEA-COMP:11604"/>
        <dbReference type="ChEBI" id="CHEBI:15378"/>
        <dbReference type="ChEBI" id="CHEBI:29999"/>
        <dbReference type="ChEBI" id="CHEBI:30616"/>
        <dbReference type="ChEBI" id="CHEBI:83421"/>
        <dbReference type="ChEBI" id="CHEBI:456216"/>
        <dbReference type="EC" id="2.7.11.1"/>
    </reaction>
</comment>
<dbReference type="InterPro" id="IPR057263">
    <property type="entry name" value="COR-B"/>
</dbReference>
<evidence type="ECO:0000256" key="3">
    <source>
        <dbReference type="ARBA" id="ARBA00022614"/>
    </source>
</evidence>
<dbReference type="SMART" id="SM00365">
    <property type="entry name" value="LRR_SD22"/>
    <property type="match status" value="4"/>
</dbReference>
<keyword evidence="15" id="KW-1185">Reference proteome</keyword>
<evidence type="ECO:0000256" key="9">
    <source>
        <dbReference type="ARBA" id="ARBA00023134"/>
    </source>
</evidence>
<dbReference type="Pfam" id="PF16095">
    <property type="entry name" value="COR-A"/>
    <property type="match status" value="1"/>
</dbReference>
<dbReference type="GO" id="GO:0005737">
    <property type="term" value="C:cytoplasm"/>
    <property type="evidence" value="ECO:0007669"/>
    <property type="project" value="TreeGrafter"/>
</dbReference>
<dbReference type="Gene3D" id="1.10.10.2200">
    <property type="match status" value="1"/>
</dbReference>
<keyword evidence="8" id="KW-0067">ATP-binding</keyword>
<reference evidence="14" key="1">
    <citation type="submission" date="2020-10" db="EMBL/GenBank/DDBJ databases">
        <title>Taxonomic study of unclassified bacteria belonging to the class Ktedonobacteria.</title>
        <authorList>
            <person name="Yabe S."/>
            <person name="Wang C.M."/>
            <person name="Zheng Y."/>
            <person name="Sakai Y."/>
            <person name="Cavaletti L."/>
            <person name="Monciardini P."/>
            <person name="Donadio S."/>
        </authorList>
    </citation>
    <scope>NUCLEOTIDE SEQUENCE</scope>
    <source>
        <strain evidence="14">ID150040</strain>
    </source>
</reference>
<dbReference type="PANTHER" id="PTHR48051">
    <property type="match status" value="1"/>
</dbReference>
<dbReference type="InterPro" id="IPR020859">
    <property type="entry name" value="ROC"/>
</dbReference>
<keyword evidence="2" id="KW-0723">Serine/threonine-protein kinase</keyword>
<dbReference type="SMART" id="SM00369">
    <property type="entry name" value="LRR_TYP"/>
    <property type="match status" value="4"/>
</dbReference>
<evidence type="ECO:0000256" key="1">
    <source>
        <dbReference type="ARBA" id="ARBA00012513"/>
    </source>
</evidence>
<evidence type="ECO:0000313" key="15">
    <source>
        <dbReference type="Proteomes" id="UP000597444"/>
    </source>
</evidence>
<evidence type="ECO:0000256" key="7">
    <source>
        <dbReference type="ARBA" id="ARBA00022777"/>
    </source>
</evidence>
<dbReference type="Proteomes" id="UP000597444">
    <property type="component" value="Unassembled WGS sequence"/>
</dbReference>
<dbReference type="EC" id="2.7.11.1" evidence="1"/>
<dbReference type="Pfam" id="PF23598">
    <property type="entry name" value="LRR_14"/>
    <property type="match status" value="1"/>
</dbReference>
<keyword evidence="6" id="KW-0547">Nucleotide-binding</keyword>
<gene>
    <name evidence="14" type="ORF">KSF_088560</name>
</gene>
<evidence type="ECO:0000256" key="6">
    <source>
        <dbReference type="ARBA" id="ARBA00022741"/>
    </source>
</evidence>
<dbReference type="InterPro" id="IPR055414">
    <property type="entry name" value="LRR_R13L4/SHOC2-like"/>
</dbReference>
<dbReference type="SMART" id="SM00175">
    <property type="entry name" value="RAB"/>
    <property type="match status" value="1"/>
</dbReference>
<dbReference type="Gene3D" id="3.80.10.10">
    <property type="entry name" value="Ribonuclease Inhibitor"/>
    <property type="match status" value="1"/>
</dbReference>
<feature type="domain" description="Roc" evidence="13">
    <location>
        <begin position="172"/>
        <end position="339"/>
    </location>
</feature>
<dbReference type="InterPro" id="IPR032675">
    <property type="entry name" value="LRR_dom_sf"/>
</dbReference>
<comment type="caution">
    <text evidence="14">The sequence shown here is derived from an EMBL/GenBank/DDBJ whole genome shotgun (WGS) entry which is preliminary data.</text>
</comment>
<keyword evidence="12" id="KW-0175">Coiled coil</keyword>
<keyword evidence="5" id="KW-0677">Repeat</keyword>
<evidence type="ECO:0000256" key="4">
    <source>
        <dbReference type="ARBA" id="ARBA00022679"/>
    </source>
</evidence>
<evidence type="ECO:0000256" key="12">
    <source>
        <dbReference type="SAM" id="Coils"/>
    </source>
</evidence>
<evidence type="ECO:0000256" key="11">
    <source>
        <dbReference type="ARBA" id="ARBA00048679"/>
    </source>
</evidence>
<dbReference type="PANTHER" id="PTHR48051:SF35">
    <property type="entry name" value="LEUCINE-RICH REPEAT-CONTAINING PROTEIN 27"/>
    <property type="match status" value="1"/>
</dbReference>
<organism evidence="14 15">
    <name type="scientific">Reticulibacter mediterranei</name>
    <dbReference type="NCBI Taxonomy" id="2778369"/>
    <lineage>
        <taxon>Bacteria</taxon>
        <taxon>Bacillati</taxon>
        <taxon>Chloroflexota</taxon>
        <taxon>Ktedonobacteria</taxon>
        <taxon>Ktedonobacterales</taxon>
        <taxon>Reticulibacteraceae</taxon>
        <taxon>Reticulibacter</taxon>
    </lineage>
</organism>
<dbReference type="AlphaFoldDB" id="A0A8J3IR92"/>
<proteinExistence type="predicted"/>
<dbReference type="InterPro" id="IPR001611">
    <property type="entry name" value="Leu-rich_rpt"/>
</dbReference>
<sequence length="903" mass="103363">MLAKIINIDPITATFYNENKLLHLDLSGLSLTYVPAELRQLTNLQVLDLSNNQLSEVPAELGRLTNLQSLALYHNQLSEVPAELGQLTNLQRLTLYHNQLSEVPAELGQLTNLQTLYLNDNQLSQVPVELGQLTSLQELNLSNNPSLLTPPPEIVSQRTSAILTFLRELQKNSTMRYEAKLLIVGEGGTGKSSLLRSLHNEVFDPHLATTHGIAIQPLSLSSGAYNMTLHVWDFGGQHIYHATHQFFLTERSLYLVVWNARLGAEQGRLDYWLDTIKTLAPNAPVLLVATHIDERPPDLNYPLYQNTYPQLVGNLSISNQNGIGIDALKEALSLVALKLPLMGQPWPQQWLDAENVLSAHTESYIDAFTYVHNCANCGVEENIANGTLGNYLHDLGKILYFRDEDLLSDLVVLQPEWVTQAIAQVLDNDVIRQAKGILRHADLPHIWKQDASGRPYERRLYPILFRLMERFELSYQLDSDLPEKSATLSLIPLLLPHQPPIPLLPWPNIPPKDQTQVEMVYRLNFVPAGIMSRFIVRTHRYNTKDLHWREGVILEYEGHQARVELNPMQREIKLLAQGVLPQNFFTVLMNTMDEILARFKGLTIRREIPCICHWQRKADDPCSRNYRYEDLIRRMEAQKYTIECPDTLVDVSVPKLLYGIHSSTNDQIIAEIQQNRQEIKRQQTELHKLDILLEKLDQQSELIGRNFTRQWNLMMAQAEIECPNTFMLLPSNNRPFNPKNWVSQQYQLFLICQHPHQPHPIEHAYSLRQAEEWWVSIHPWLKHLVTFLKFGVPMAGKVLGVALDEVDFKKMQNALGLVEEITKNIPQASSLDSMDRSTTIPVLRREQEVTGTALRALHSYLKSVDPNRIWGGLEQMVTPDGHILWLCAKHRQQYEAKPLSLQP</sequence>
<name>A0A8J3IR92_9CHLR</name>
<evidence type="ECO:0000256" key="5">
    <source>
        <dbReference type="ARBA" id="ARBA00022737"/>
    </source>
</evidence>
<dbReference type="Gene3D" id="3.30.310.200">
    <property type="match status" value="1"/>
</dbReference>
<dbReference type="PRINTS" id="PR00449">
    <property type="entry name" value="RASTRNSFRMNG"/>
</dbReference>
<dbReference type="PROSITE" id="PS51450">
    <property type="entry name" value="LRR"/>
    <property type="match status" value="4"/>
</dbReference>
<dbReference type="InterPro" id="IPR003591">
    <property type="entry name" value="Leu-rich_rpt_typical-subtyp"/>
</dbReference>
<evidence type="ECO:0000259" key="13">
    <source>
        <dbReference type="PROSITE" id="PS51424"/>
    </source>
</evidence>
<evidence type="ECO:0000256" key="10">
    <source>
        <dbReference type="ARBA" id="ARBA00047899"/>
    </source>
</evidence>
<dbReference type="GO" id="GO:0005524">
    <property type="term" value="F:ATP binding"/>
    <property type="evidence" value="ECO:0007669"/>
    <property type="project" value="UniProtKB-KW"/>
</dbReference>
<feature type="coiled-coil region" evidence="12">
    <location>
        <begin position="665"/>
        <end position="699"/>
    </location>
</feature>
<accession>A0A8J3IR92</accession>
<dbReference type="InterPro" id="IPR032171">
    <property type="entry name" value="COR-A"/>
</dbReference>
<keyword evidence="4" id="KW-0808">Transferase</keyword>
<dbReference type="Gene3D" id="1.10.10.10">
    <property type="entry name" value="Winged helix-like DNA-binding domain superfamily/Winged helix DNA-binding domain"/>
    <property type="match status" value="1"/>
</dbReference>
<dbReference type="InterPro" id="IPR050216">
    <property type="entry name" value="LRR_domain-containing"/>
</dbReference>
<evidence type="ECO:0000256" key="2">
    <source>
        <dbReference type="ARBA" id="ARBA00022527"/>
    </source>
</evidence>
<keyword evidence="3" id="KW-0433">Leucine-rich repeat</keyword>
<evidence type="ECO:0000313" key="14">
    <source>
        <dbReference type="EMBL" id="GHO98808.1"/>
    </source>
</evidence>
<dbReference type="SUPFAM" id="SSF52058">
    <property type="entry name" value="L domain-like"/>
    <property type="match status" value="1"/>
</dbReference>
<keyword evidence="7" id="KW-0418">Kinase</keyword>
<dbReference type="Pfam" id="PF25497">
    <property type="entry name" value="COR-B"/>
    <property type="match status" value="1"/>
</dbReference>
<dbReference type="InterPro" id="IPR027417">
    <property type="entry name" value="P-loop_NTPase"/>
</dbReference>
<dbReference type="SUPFAM" id="SSF52540">
    <property type="entry name" value="P-loop containing nucleoside triphosphate hydrolases"/>
    <property type="match status" value="1"/>
</dbReference>
<dbReference type="EMBL" id="BNJK01000002">
    <property type="protein sequence ID" value="GHO98808.1"/>
    <property type="molecule type" value="Genomic_DNA"/>
</dbReference>
<dbReference type="Pfam" id="PF08477">
    <property type="entry name" value="Roc"/>
    <property type="match status" value="1"/>
</dbReference>
<dbReference type="GO" id="GO:0004674">
    <property type="term" value="F:protein serine/threonine kinase activity"/>
    <property type="evidence" value="ECO:0007669"/>
    <property type="project" value="UniProtKB-KW"/>
</dbReference>
<dbReference type="InterPro" id="IPR036388">
    <property type="entry name" value="WH-like_DNA-bd_sf"/>
</dbReference>
<dbReference type="PROSITE" id="PS51424">
    <property type="entry name" value="ROC"/>
    <property type="match status" value="1"/>
</dbReference>
<dbReference type="Gene3D" id="3.30.70.1390">
    <property type="entry name" value="ROC domain from the Parkinson's disease-associated leucine-rich repeat kinase 2"/>
    <property type="match status" value="1"/>
</dbReference>